<dbReference type="AlphaFoldDB" id="A0A261XVK9"/>
<dbReference type="EMBL" id="MVBO01000155">
    <property type="protein sequence ID" value="OZJ02399.1"/>
    <property type="molecule type" value="Genomic_DNA"/>
</dbReference>
<keyword evidence="5" id="KW-1185">Reference proteome</keyword>
<keyword evidence="2" id="KW-0819">tRNA processing</keyword>
<dbReference type="Pfam" id="PF12328">
    <property type="entry name" value="Rpp20"/>
    <property type="match status" value="1"/>
</dbReference>
<comment type="caution">
    <text evidence="4">The sequence shown here is derived from an EMBL/GenBank/DDBJ whole genome shotgun (WGS) entry which is preliminary data.</text>
</comment>
<comment type="subcellular location">
    <subcellularLocation>
        <location evidence="1">Nucleus</location>
        <location evidence="1">Nucleolus</location>
    </subcellularLocation>
</comment>
<accession>A0A261XVK9</accession>
<proteinExistence type="predicted"/>
<dbReference type="GO" id="GO:0005655">
    <property type="term" value="C:nucleolar ribonuclease P complex"/>
    <property type="evidence" value="ECO:0007669"/>
    <property type="project" value="InterPro"/>
</dbReference>
<gene>
    <name evidence="4" type="ORF">BZG36_04861</name>
</gene>
<sequence length="163" mass="18197">MPKASVIKETNGLLHKRTAQHAATKPNDIYVSRSSSFAGQLARGKKLFLEEGYKEITIHGLGASIERALSLSLAIQAVLHDQVTLLCHTKTVNLYDDIVPDDMVKYSILMTLHGSDDVFDEDEDYRTQKRQNSGVEISIVAKDSIHELINTGVKYKPKVNTMR</sequence>
<evidence type="ECO:0000256" key="3">
    <source>
        <dbReference type="ARBA" id="ARBA00023242"/>
    </source>
</evidence>
<organism evidence="4 5">
    <name type="scientific">Bifiguratus adelaidae</name>
    <dbReference type="NCBI Taxonomy" id="1938954"/>
    <lineage>
        <taxon>Eukaryota</taxon>
        <taxon>Fungi</taxon>
        <taxon>Fungi incertae sedis</taxon>
        <taxon>Mucoromycota</taxon>
        <taxon>Mucoromycotina</taxon>
        <taxon>Endogonomycetes</taxon>
        <taxon>Endogonales</taxon>
        <taxon>Endogonales incertae sedis</taxon>
        <taxon>Bifiguratus</taxon>
    </lineage>
</organism>
<protein>
    <submittedName>
        <fullName evidence="4">Uncharacterized protein</fullName>
    </submittedName>
</protein>
<dbReference type="InterPro" id="IPR036882">
    <property type="entry name" value="Alba-like_dom_sf"/>
</dbReference>
<keyword evidence="3" id="KW-0539">Nucleus</keyword>
<dbReference type="GO" id="GO:0003676">
    <property type="term" value="F:nucleic acid binding"/>
    <property type="evidence" value="ECO:0007669"/>
    <property type="project" value="InterPro"/>
</dbReference>
<dbReference type="InterPro" id="IPR014612">
    <property type="entry name" value="Pop7/Rpp20"/>
</dbReference>
<dbReference type="PANTHER" id="PTHR15314:SF1">
    <property type="entry name" value="RIBONUCLEASE P PROTEIN SUBUNIT P20"/>
    <property type="match status" value="1"/>
</dbReference>
<dbReference type="GO" id="GO:0001682">
    <property type="term" value="P:tRNA 5'-leader removal"/>
    <property type="evidence" value="ECO:0007669"/>
    <property type="project" value="InterPro"/>
</dbReference>
<dbReference type="SUPFAM" id="SSF82704">
    <property type="entry name" value="AlbA-like"/>
    <property type="match status" value="1"/>
</dbReference>
<dbReference type="Gene3D" id="3.30.110.20">
    <property type="entry name" value="Alba-like domain"/>
    <property type="match status" value="1"/>
</dbReference>
<dbReference type="OrthoDB" id="416729at2759"/>
<dbReference type="PANTHER" id="PTHR15314">
    <property type="entry name" value="RIBONUCLEASE P PROTEIN SUBUNIT P20"/>
    <property type="match status" value="1"/>
</dbReference>
<name>A0A261XVK9_9FUNG</name>
<evidence type="ECO:0000313" key="5">
    <source>
        <dbReference type="Proteomes" id="UP000242875"/>
    </source>
</evidence>
<reference evidence="4 5" key="1">
    <citation type="journal article" date="2017" name="Mycologia">
        <title>Bifiguratus adelaidae, gen. et sp. nov., a new member of Mucoromycotina in endophytic and soil-dwelling habitats.</title>
        <authorList>
            <person name="Torres-Cruz T.J."/>
            <person name="Billingsley Tobias T.L."/>
            <person name="Almatruk M."/>
            <person name="Hesse C."/>
            <person name="Kuske C.R."/>
            <person name="Desiro A."/>
            <person name="Benucci G.M."/>
            <person name="Bonito G."/>
            <person name="Stajich J.E."/>
            <person name="Dunlap C."/>
            <person name="Arnold A.E."/>
            <person name="Porras-Alfaro A."/>
        </authorList>
    </citation>
    <scope>NUCLEOTIDE SEQUENCE [LARGE SCALE GENOMIC DNA]</scope>
    <source>
        <strain evidence="4 5">AZ0501</strain>
    </source>
</reference>
<evidence type="ECO:0000256" key="2">
    <source>
        <dbReference type="ARBA" id="ARBA00022694"/>
    </source>
</evidence>
<dbReference type="Proteomes" id="UP000242875">
    <property type="component" value="Unassembled WGS sequence"/>
</dbReference>
<evidence type="ECO:0000313" key="4">
    <source>
        <dbReference type="EMBL" id="OZJ02399.1"/>
    </source>
</evidence>
<dbReference type="GO" id="GO:0000172">
    <property type="term" value="C:ribonuclease MRP complex"/>
    <property type="evidence" value="ECO:0007669"/>
    <property type="project" value="InterPro"/>
</dbReference>
<evidence type="ECO:0000256" key="1">
    <source>
        <dbReference type="ARBA" id="ARBA00004604"/>
    </source>
</evidence>